<evidence type="ECO:0000256" key="6">
    <source>
        <dbReference type="ARBA" id="ARBA00022723"/>
    </source>
</evidence>
<feature type="binding site" evidence="12">
    <location>
        <position position="44"/>
    </location>
    <ligand>
        <name>O2</name>
        <dbReference type="ChEBI" id="CHEBI:15379"/>
    </ligand>
</feature>
<evidence type="ECO:0000259" key="14">
    <source>
        <dbReference type="PROSITE" id="PS50262"/>
    </source>
</evidence>
<keyword evidence="15" id="KW-1185">Reference proteome</keyword>
<feature type="region of interest" description="Domain B" evidence="12">
    <location>
        <begin position="238"/>
        <end position="631"/>
    </location>
</feature>
<feature type="binding site" evidence="12">
    <location>
        <position position="54"/>
    </location>
    <ligand>
        <name>Fe cation</name>
        <dbReference type="ChEBI" id="CHEBI:24875"/>
        <note>catalytic</note>
    </ligand>
</feature>
<dbReference type="CDD" id="cd06123">
    <property type="entry name" value="cupin_HAO"/>
    <property type="match status" value="1"/>
</dbReference>
<dbReference type="GO" id="GO:0005737">
    <property type="term" value="C:cytoplasm"/>
    <property type="evidence" value="ECO:0007669"/>
    <property type="project" value="UniProtKB-SubCell"/>
</dbReference>
<feature type="domain" description="G-protein coupled receptors family 1 profile" evidence="14">
    <location>
        <begin position="276"/>
        <end position="611"/>
    </location>
</feature>
<keyword evidence="6 12" id="KW-0479">Metal-binding</keyword>
<feature type="transmembrane region" description="Helical" evidence="13">
    <location>
        <begin position="341"/>
        <end position="364"/>
    </location>
</feature>
<dbReference type="Pfam" id="PF00001">
    <property type="entry name" value="7tm_1"/>
    <property type="match status" value="1"/>
</dbReference>
<evidence type="ECO:0000256" key="11">
    <source>
        <dbReference type="ARBA" id="ARBA00023136"/>
    </source>
</evidence>
<comment type="pathway">
    <text evidence="12">Cofactor biosynthesis; NAD(+) biosynthesis; quinolinate from L-kynurenine: step 3/3.</text>
</comment>
<feature type="transmembrane region" description="Helical" evidence="13">
    <location>
        <begin position="448"/>
        <end position="473"/>
    </location>
</feature>
<evidence type="ECO:0000256" key="2">
    <source>
        <dbReference type="ARBA" id="ARBA00002752"/>
    </source>
</evidence>
<evidence type="ECO:0000256" key="4">
    <source>
        <dbReference type="ARBA" id="ARBA00022642"/>
    </source>
</evidence>
<dbReference type="InterPro" id="IPR010329">
    <property type="entry name" value="3hydroanth_dOase"/>
</dbReference>
<sequence length="631" mass="74169">MVVNCENVEKWCAENKKNFKPPVCNKCMYDKYLKVFFVGGPNQRKDYHLEEGEEFFYQLKGDMLLKLIIYGKPYDLIIPEGHIFMLPAKMEHSPQRFEDTLGMVVERERLATEYDCVRYFTSEDCNTILFERWFHLNDVVEDLPPIIKEFMESEERKNMEVGEKSFLCQPKYDIVNQDIEEPQNLFELIKKHEEDLENGKEIVIYGKPKYNTVVKLHGKGLHTIKMNQKRELIIYVLCGNIKIGDKEYQTNDMIRIINETVTSFNLSTASIQKMLTNVTSFYNVLHFEHEEEIKLPNESSIQRVFTILLSFWMLMIAIIGFFGNGLIAYVFARKNYLRKKYFYIIVISILYAFGICTIHAFAISTLSVGGIHQLTVLSFERFIGVKYPFISMKLALRTKIFFVIGAFTWTLFTTAPPLFGWSRYKVLDDSLHYCVFDYLSKERLSRLYILYLFINAYIIPLIIIGFSNYKIFLTTKGMIKTRKSDIYKRQFYSKISKSSNNSEISRFYSRVSKSSINSDVKTELYELGKVCANSDFNDQQFCQLLLIYNKQQKKCARVIFYCVGSFIISWTPYAFTSIVWNIIFNFKLNQNIVLLTAIAAKMFVIWNPIIYGFMDQTFRNECSKIFKKLLK</sequence>
<dbReference type="GO" id="GO:0016020">
    <property type="term" value="C:membrane"/>
    <property type="evidence" value="ECO:0007669"/>
    <property type="project" value="UniProtKB-SubCell"/>
</dbReference>
<dbReference type="InterPro" id="IPR000276">
    <property type="entry name" value="GPCR_Rhodpsn"/>
</dbReference>
<dbReference type="SUPFAM" id="SSF81321">
    <property type="entry name" value="Family A G protein-coupled receptor-like"/>
    <property type="match status" value="1"/>
</dbReference>
<evidence type="ECO:0000256" key="8">
    <source>
        <dbReference type="ARBA" id="ARBA00022989"/>
    </source>
</evidence>
<feature type="transmembrane region" description="Helical" evidence="13">
    <location>
        <begin position="558"/>
        <end position="580"/>
    </location>
</feature>
<dbReference type="Pfam" id="PF06052">
    <property type="entry name" value="3-HAO"/>
    <property type="match status" value="1"/>
</dbReference>
<dbReference type="GO" id="GO:0008198">
    <property type="term" value="F:ferrous iron binding"/>
    <property type="evidence" value="ECO:0007669"/>
    <property type="project" value="UniProtKB-UniRule"/>
</dbReference>
<dbReference type="Proteomes" id="UP000035681">
    <property type="component" value="Unplaced"/>
</dbReference>
<organism evidence="15 16">
    <name type="scientific">Strongyloides stercoralis</name>
    <name type="common">Threadworm</name>
    <dbReference type="NCBI Taxonomy" id="6248"/>
    <lineage>
        <taxon>Eukaryota</taxon>
        <taxon>Metazoa</taxon>
        <taxon>Ecdysozoa</taxon>
        <taxon>Nematoda</taxon>
        <taxon>Chromadorea</taxon>
        <taxon>Rhabditida</taxon>
        <taxon>Tylenchina</taxon>
        <taxon>Panagrolaimomorpha</taxon>
        <taxon>Strongyloidoidea</taxon>
        <taxon>Strongyloididae</taxon>
        <taxon>Strongyloides</taxon>
    </lineage>
</organism>
<feature type="binding site" evidence="12">
    <location>
        <position position="96"/>
    </location>
    <ligand>
        <name>substrate</name>
    </ligand>
</feature>
<feature type="transmembrane region" description="Helical" evidence="13">
    <location>
        <begin position="304"/>
        <end position="329"/>
    </location>
</feature>
<feature type="binding site" evidence="12">
    <location>
        <position position="92"/>
    </location>
    <ligand>
        <name>Fe cation</name>
        <dbReference type="ChEBI" id="CHEBI:24875"/>
        <note>catalytic</note>
    </ligand>
</feature>
<accession>A0AAF5D7J5</accession>
<comment type="function">
    <text evidence="2 12">Catalyzes the oxidative ring opening of 3-hydroxyanthranilate to 2-amino-3-carboxymuconate semialdehyde, which spontaneously cyclizes to quinolinate.</text>
</comment>
<reference evidence="16" key="1">
    <citation type="submission" date="2024-02" db="UniProtKB">
        <authorList>
            <consortium name="WormBaseParasite"/>
        </authorList>
    </citation>
    <scope>IDENTIFICATION</scope>
</reference>
<proteinExistence type="inferred from homology"/>
<dbReference type="SUPFAM" id="SSF51182">
    <property type="entry name" value="RmlC-like cupins"/>
    <property type="match status" value="1"/>
</dbReference>
<comment type="cofactor">
    <cofactor evidence="1 12">
        <name>Fe(2+)</name>
        <dbReference type="ChEBI" id="CHEBI:29033"/>
    </cofactor>
</comment>
<dbReference type="NCBIfam" id="TIGR03037">
    <property type="entry name" value="anthran_nbaC"/>
    <property type="match status" value="1"/>
</dbReference>
<dbReference type="GO" id="GO:0006569">
    <property type="term" value="P:L-tryptophan catabolic process"/>
    <property type="evidence" value="ECO:0007669"/>
    <property type="project" value="UniProtKB-UniRule"/>
</dbReference>
<evidence type="ECO:0000256" key="5">
    <source>
        <dbReference type="ARBA" id="ARBA00022692"/>
    </source>
</evidence>
<dbReference type="GO" id="GO:0004930">
    <property type="term" value="F:G protein-coupled receptor activity"/>
    <property type="evidence" value="ECO:0007669"/>
    <property type="project" value="InterPro"/>
</dbReference>
<evidence type="ECO:0000256" key="7">
    <source>
        <dbReference type="ARBA" id="ARBA00022964"/>
    </source>
</evidence>
<dbReference type="HAMAP" id="MF_00825">
    <property type="entry name" value="3_HAO"/>
    <property type="match status" value="1"/>
</dbReference>
<dbReference type="AlphaFoldDB" id="A0AAF5D7J5"/>
<dbReference type="GO" id="GO:0000334">
    <property type="term" value="F:3-hydroxyanthranilate 3,4-dioxygenase activity"/>
    <property type="evidence" value="ECO:0007669"/>
    <property type="project" value="UniProtKB-UniRule"/>
</dbReference>
<dbReference type="InterPro" id="IPR011051">
    <property type="entry name" value="RmlC_Cupin_sf"/>
</dbReference>
<comment type="caution">
    <text evidence="12">Lacks conserved residue(s) required for the propagation of feature annotation.</text>
</comment>
<feature type="binding site" evidence="12">
    <location>
        <position position="54"/>
    </location>
    <ligand>
        <name>substrate</name>
    </ligand>
</feature>
<comment type="subcellular location">
    <subcellularLocation>
        <location evidence="12">Cytoplasm</location>
    </subcellularLocation>
    <subcellularLocation>
        <location evidence="3">Membrane</location>
    </subcellularLocation>
</comment>
<evidence type="ECO:0000313" key="15">
    <source>
        <dbReference type="Proteomes" id="UP000035681"/>
    </source>
</evidence>
<keyword evidence="11 13" id="KW-0472">Membrane</keyword>
<dbReference type="GO" id="GO:0043420">
    <property type="term" value="P:anthranilate metabolic process"/>
    <property type="evidence" value="ECO:0007669"/>
    <property type="project" value="UniProtKB-UniRule"/>
</dbReference>
<dbReference type="PROSITE" id="PS50262">
    <property type="entry name" value="G_PROTEIN_RECEP_F1_2"/>
    <property type="match status" value="1"/>
</dbReference>
<dbReference type="GO" id="GO:0019805">
    <property type="term" value="P:quinolinate biosynthetic process"/>
    <property type="evidence" value="ECO:0007669"/>
    <property type="project" value="UniProtKB-UniRule"/>
</dbReference>
<keyword evidence="12" id="KW-0963">Cytoplasm</keyword>
<dbReference type="EC" id="1.13.11.6" evidence="12"/>
<dbReference type="PRINTS" id="PR00237">
    <property type="entry name" value="GPCRRHODOPSN"/>
</dbReference>
<dbReference type="WBParaSite" id="TCONS_00007019.p1">
    <property type="protein sequence ID" value="TCONS_00007019.p1"/>
    <property type="gene ID" value="XLOC_005098"/>
</dbReference>
<comment type="similarity">
    <text evidence="12">Belongs to the 3-HAO family.</text>
</comment>
<dbReference type="Gene3D" id="2.60.120.10">
    <property type="entry name" value="Jelly Rolls"/>
    <property type="match status" value="1"/>
</dbReference>
<keyword evidence="5 13" id="KW-0812">Transmembrane</keyword>
<evidence type="ECO:0000256" key="13">
    <source>
        <dbReference type="SAM" id="Phobius"/>
    </source>
</evidence>
<dbReference type="Gene3D" id="1.20.1070.10">
    <property type="entry name" value="Rhodopsin 7-helix transmembrane proteins"/>
    <property type="match status" value="1"/>
</dbReference>
<feature type="transmembrane region" description="Helical" evidence="13">
    <location>
        <begin position="592"/>
        <end position="614"/>
    </location>
</feature>
<keyword evidence="8 13" id="KW-1133">Transmembrane helix</keyword>
<protein>
    <recommendedName>
        <fullName evidence="12">3-hydroxyanthranilate 3,4-dioxygenase</fullName>
        <ecNumber evidence="12">1.13.11.6</ecNumber>
    </recommendedName>
    <alternativeName>
        <fullName evidence="12">3-hydroxyanthranilate oxygenase</fullName>
        <shortName evidence="12">3-HAO</shortName>
    </alternativeName>
    <alternativeName>
        <fullName evidence="12">3-hydroxyanthranilic acid dioxygenase</fullName>
        <shortName evidence="12">HAD</shortName>
    </alternativeName>
</protein>
<dbReference type="PANTHER" id="PTHR15497">
    <property type="entry name" value="3-HYDROXYANTHRANILATE 3,4-DIOXYGENASE"/>
    <property type="match status" value="1"/>
</dbReference>
<dbReference type="InterPro" id="IPR017452">
    <property type="entry name" value="GPCR_Rhodpsn_7TM"/>
</dbReference>
<feature type="transmembrane region" description="Helical" evidence="13">
    <location>
        <begin position="401"/>
        <end position="421"/>
    </location>
</feature>
<keyword evidence="9 12" id="KW-0560">Oxidoreductase</keyword>
<keyword evidence="10 12" id="KW-0408">Iron</keyword>
<feature type="binding site" evidence="12">
    <location>
        <position position="48"/>
    </location>
    <ligand>
        <name>Fe cation</name>
        <dbReference type="ChEBI" id="CHEBI:24875"/>
        <note>catalytic</note>
    </ligand>
</feature>
<evidence type="ECO:0000256" key="10">
    <source>
        <dbReference type="ARBA" id="ARBA00023004"/>
    </source>
</evidence>
<name>A0AAF5D7J5_STRER</name>
<dbReference type="PANTHER" id="PTHR15497:SF1">
    <property type="entry name" value="3-HYDROXYANTHRANILATE 3,4-DIOXYGENASE"/>
    <property type="match status" value="1"/>
</dbReference>
<evidence type="ECO:0000256" key="3">
    <source>
        <dbReference type="ARBA" id="ARBA00004370"/>
    </source>
</evidence>
<keyword evidence="4 12" id="KW-0662">Pyridine nucleotide biosynthesis</keyword>
<evidence type="ECO:0000256" key="12">
    <source>
        <dbReference type="HAMAP-Rule" id="MF_03019"/>
    </source>
</evidence>
<evidence type="ECO:0000313" key="16">
    <source>
        <dbReference type="WBParaSite" id="TCONS_00007019.p1"/>
    </source>
</evidence>
<comment type="catalytic activity">
    <reaction evidence="12">
        <text>3-hydroxyanthranilate + O2 = (2Z,4Z)-2-amino-3-carboxymuconate 6-semialdehyde</text>
        <dbReference type="Rhea" id="RHEA:17953"/>
        <dbReference type="ChEBI" id="CHEBI:15379"/>
        <dbReference type="ChEBI" id="CHEBI:36559"/>
        <dbReference type="ChEBI" id="CHEBI:77612"/>
        <dbReference type="EC" id="1.13.11.6"/>
    </reaction>
</comment>
<dbReference type="InterPro" id="IPR014710">
    <property type="entry name" value="RmlC-like_jellyroll"/>
</dbReference>
<feature type="binding site" evidence="12">
    <location>
        <position position="106"/>
    </location>
    <ligand>
        <name>substrate</name>
    </ligand>
</feature>
<feature type="region of interest" description="Domain A (catalytic)" evidence="12">
    <location>
        <begin position="1"/>
        <end position="238"/>
    </location>
</feature>
<evidence type="ECO:0000256" key="9">
    <source>
        <dbReference type="ARBA" id="ARBA00023002"/>
    </source>
</evidence>
<evidence type="ECO:0000256" key="1">
    <source>
        <dbReference type="ARBA" id="ARBA00001954"/>
    </source>
</evidence>
<keyword evidence="7 12" id="KW-0223">Dioxygenase</keyword>
<dbReference type="GO" id="GO:0034354">
    <property type="term" value="P:'de novo' NAD+ biosynthetic process from L-tryptophan"/>
    <property type="evidence" value="ECO:0007669"/>
    <property type="project" value="UniProtKB-UniRule"/>
</dbReference>